<dbReference type="OrthoDB" id="9794717at2"/>
<proteinExistence type="inferred from homology"/>
<protein>
    <submittedName>
        <fullName evidence="5">Linear amide C-N hydrolase</fullName>
    </submittedName>
</protein>
<keyword evidence="3" id="KW-0472">Membrane</keyword>
<keyword evidence="2 5" id="KW-0378">Hydrolase</keyword>
<feature type="domain" description="Choloylglycine hydrolase/NAAA C-terminal" evidence="4">
    <location>
        <begin position="27"/>
        <end position="317"/>
    </location>
</feature>
<feature type="transmembrane region" description="Helical" evidence="3">
    <location>
        <begin position="7"/>
        <end position="32"/>
    </location>
</feature>
<evidence type="ECO:0000256" key="2">
    <source>
        <dbReference type="ARBA" id="ARBA00022801"/>
    </source>
</evidence>
<organism evidence="5 6">
    <name type="scientific">Bremerella cremea</name>
    <dbReference type="NCBI Taxonomy" id="1031537"/>
    <lineage>
        <taxon>Bacteria</taxon>
        <taxon>Pseudomonadati</taxon>
        <taxon>Planctomycetota</taxon>
        <taxon>Planctomycetia</taxon>
        <taxon>Pirellulales</taxon>
        <taxon>Pirellulaceae</taxon>
        <taxon>Bremerella</taxon>
    </lineage>
</organism>
<gene>
    <name evidence="5" type="ORF">DTL42_04455</name>
</gene>
<dbReference type="Pfam" id="PF02275">
    <property type="entry name" value="CBAH"/>
    <property type="match status" value="1"/>
</dbReference>
<dbReference type="PANTHER" id="PTHR35527:SF2">
    <property type="entry name" value="HYDROLASE"/>
    <property type="match status" value="1"/>
</dbReference>
<dbReference type="AlphaFoldDB" id="A0A368KY31"/>
<evidence type="ECO:0000313" key="6">
    <source>
        <dbReference type="Proteomes" id="UP000253562"/>
    </source>
</evidence>
<comment type="caution">
    <text evidence="5">The sequence shown here is derived from an EMBL/GenBank/DDBJ whole genome shotgun (WGS) entry which is preliminary data.</text>
</comment>
<dbReference type="SUPFAM" id="SSF56235">
    <property type="entry name" value="N-terminal nucleophile aminohydrolases (Ntn hydrolases)"/>
    <property type="match status" value="1"/>
</dbReference>
<dbReference type="InterPro" id="IPR052193">
    <property type="entry name" value="Peptidase_C59"/>
</dbReference>
<dbReference type="RefSeq" id="WP_114367470.1">
    <property type="nucleotide sequence ID" value="NZ_QPEX01000010.1"/>
</dbReference>
<dbReference type="Gene3D" id="3.60.60.10">
    <property type="entry name" value="Penicillin V Acylase, Chain A"/>
    <property type="match status" value="1"/>
</dbReference>
<evidence type="ECO:0000256" key="1">
    <source>
        <dbReference type="ARBA" id="ARBA00006625"/>
    </source>
</evidence>
<dbReference type="Proteomes" id="UP000253562">
    <property type="component" value="Unassembled WGS sequence"/>
</dbReference>
<dbReference type="InterPro" id="IPR029055">
    <property type="entry name" value="Ntn_hydrolases_N"/>
</dbReference>
<keyword evidence="3" id="KW-0812">Transmembrane</keyword>
<accession>A0A368KY31</accession>
<evidence type="ECO:0000313" key="5">
    <source>
        <dbReference type="EMBL" id="RCS54404.1"/>
    </source>
</evidence>
<evidence type="ECO:0000256" key="3">
    <source>
        <dbReference type="SAM" id="Phobius"/>
    </source>
</evidence>
<comment type="similarity">
    <text evidence="1">Belongs to the peptidase C59 family.</text>
</comment>
<name>A0A368KY31_9BACT</name>
<evidence type="ECO:0000259" key="4">
    <source>
        <dbReference type="Pfam" id="PF02275"/>
    </source>
</evidence>
<dbReference type="InterPro" id="IPR029132">
    <property type="entry name" value="CBAH/NAAA_C"/>
</dbReference>
<sequence>MFRLNALFYLAMSLAFSMLAITPLVACSRILWNDNGLLVASSRTMDWPESTQPTLVVFPRGVSHDGGKMAGETVVNENPAIWKSKYGSVVTTLYGLGTVDGLNEKGLAVHALYLTETDYGKRDAKLEGVQACLWAQYLLDNAQSVEEALKLNEQIQVVMVTAHGYHASLHLALEDANGDSAIIEYIDGEPVVHHGKDYRVMTNDPVYDEQLELLSKLNFSHPSSDMPLPGNVNPADRFQRASYFLELLPKPETERQAIADVLAIARNVSVPFGAPYKNFGVYNTEYRTASDLTSRQYFFELTTSPSVIWVDLKKMDLSPGASVLQLNPYDFSLDLNGNVDNKFTKLTKAPF</sequence>
<dbReference type="GO" id="GO:0016787">
    <property type="term" value="F:hydrolase activity"/>
    <property type="evidence" value="ECO:0007669"/>
    <property type="project" value="UniProtKB-KW"/>
</dbReference>
<dbReference type="CDD" id="cd01902">
    <property type="entry name" value="Ntn_CGH"/>
    <property type="match status" value="1"/>
</dbReference>
<reference evidence="5 6" key="1">
    <citation type="submission" date="2018-07" db="EMBL/GenBank/DDBJ databases">
        <title>Comparative genomes isolates from brazilian mangrove.</title>
        <authorList>
            <person name="De Araujo J.E."/>
            <person name="Taketani R.G."/>
            <person name="Silva M.C.P."/>
            <person name="Lourenco M.V."/>
            <person name="Oliveira V.M."/>
            <person name="Andreote F.D."/>
        </authorList>
    </citation>
    <scope>NUCLEOTIDE SEQUENCE [LARGE SCALE GENOMIC DNA]</scope>
    <source>
        <strain evidence="5 6">HEX PRIS-MGV</strain>
    </source>
</reference>
<dbReference type="EMBL" id="QPEX01000010">
    <property type="protein sequence ID" value="RCS54404.1"/>
    <property type="molecule type" value="Genomic_DNA"/>
</dbReference>
<keyword evidence="3" id="KW-1133">Transmembrane helix</keyword>
<dbReference type="PANTHER" id="PTHR35527">
    <property type="entry name" value="CHOLOYLGLYCINE HYDROLASE"/>
    <property type="match status" value="1"/>
</dbReference>